<dbReference type="EMBL" id="QMAP01000005">
    <property type="protein sequence ID" value="RXI49119.1"/>
    <property type="molecule type" value="Genomic_DNA"/>
</dbReference>
<dbReference type="Proteomes" id="UP000290921">
    <property type="component" value="Unassembled WGS sequence"/>
</dbReference>
<name>A0A4Q0VDD3_CLOTA</name>
<evidence type="ECO:0000313" key="2">
    <source>
        <dbReference type="Proteomes" id="UP000290921"/>
    </source>
</evidence>
<dbReference type="AlphaFoldDB" id="A0A4Q0VDD3"/>
<gene>
    <name evidence="1" type="ORF">DP130_06835</name>
</gene>
<organism evidence="1 2">
    <name type="scientific">Clostridium tetani</name>
    <dbReference type="NCBI Taxonomy" id="1513"/>
    <lineage>
        <taxon>Bacteria</taxon>
        <taxon>Bacillati</taxon>
        <taxon>Bacillota</taxon>
        <taxon>Clostridia</taxon>
        <taxon>Eubacteriales</taxon>
        <taxon>Clostridiaceae</taxon>
        <taxon>Clostridium</taxon>
    </lineage>
</organism>
<proteinExistence type="predicted"/>
<evidence type="ECO:0000313" key="1">
    <source>
        <dbReference type="EMBL" id="RXI49119.1"/>
    </source>
</evidence>
<accession>A0A4Q0VDD3</accession>
<reference evidence="1 2" key="1">
    <citation type="submission" date="2018-06" db="EMBL/GenBank/DDBJ databases">
        <title>Genome conservation of Clostridium tetani.</title>
        <authorList>
            <person name="Bruggemann H."/>
            <person name="Popoff M.R."/>
        </authorList>
    </citation>
    <scope>NUCLEOTIDE SEQUENCE [LARGE SCALE GENOMIC DNA]</scope>
    <source>
        <strain evidence="1 2">2017.061</strain>
    </source>
</reference>
<protein>
    <submittedName>
        <fullName evidence="1">Uncharacterized protein</fullName>
    </submittedName>
</protein>
<comment type="caution">
    <text evidence="1">The sequence shown here is derived from an EMBL/GenBank/DDBJ whole genome shotgun (WGS) entry which is preliminary data.</text>
</comment>
<dbReference type="RefSeq" id="WP_128993716.1">
    <property type="nucleotide sequence ID" value="NZ_QMAP01000005.1"/>
</dbReference>
<sequence>MNIVEKVQRLIDDVISNEFMHEEYRSIENRDFDSLKLTIDKLVLEFKEILSPEQYEKLISLVDMHQSLAALENEYYFNRGVRVAFTNLSFLDKYSNVF</sequence>